<keyword evidence="4" id="KW-0067">ATP-binding</keyword>
<comment type="caution">
    <text evidence="4">Lacks conserved residue(s) required for the propagation of feature annotation.</text>
</comment>
<dbReference type="GO" id="GO:2001295">
    <property type="term" value="P:malonyl-CoA biosynthetic process"/>
    <property type="evidence" value="ECO:0007669"/>
    <property type="project" value="UniProtKB-UniRule"/>
</dbReference>
<dbReference type="STRING" id="1838286.Verru16b_02611"/>
<dbReference type="GO" id="GO:0003989">
    <property type="term" value="F:acetyl-CoA carboxylase activity"/>
    <property type="evidence" value="ECO:0007669"/>
    <property type="project" value="InterPro"/>
</dbReference>
<comment type="pathway">
    <text evidence="4">Lipid metabolism; malonyl-CoA biosynthesis; malonyl-CoA from acetyl-CoA: step 1/1.</text>
</comment>
<keyword evidence="1 4" id="KW-0808">Transferase</keyword>
<dbReference type="OrthoDB" id="9772975at2"/>
<dbReference type="InterPro" id="IPR034733">
    <property type="entry name" value="AcCoA_carboxyl_beta"/>
</dbReference>
<dbReference type="EMBL" id="CP016094">
    <property type="protein sequence ID" value="AOS45530.1"/>
    <property type="molecule type" value="Genomic_DNA"/>
</dbReference>
<dbReference type="PROSITE" id="PS50980">
    <property type="entry name" value="COA_CT_NTER"/>
    <property type="match status" value="1"/>
</dbReference>
<comment type="similarity">
    <text evidence="4">Belongs to the AccD/PCCB family.</text>
</comment>
<dbReference type="RefSeq" id="WP_069962668.1">
    <property type="nucleotide sequence ID" value="NZ_CP016094.1"/>
</dbReference>
<dbReference type="UniPathway" id="UPA00655">
    <property type="reaction ID" value="UER00711"/>
</dbReference>
<keyword evidence="7" id="KW-0436">Ligase</keyword>
<protein>
    <recommendedName>
        <fullName evidence="4">Acetyl-coenzyme A carboxylase carboxyl transferase subunit beta</fullName>
        <shortName evidence="4">ACCase subunit beta</shortName>
        <shortName evidence="4">Acetyl-CoA carboxylase carboxyltransferase subunit beta</shortName>
        <ecNumber evidence="4">2.1.3.15</ecNumber>
    </recommendedName>
</protein>
<gene>
    <name evidence="4 7" type="primary">accD</name>
    <name evidence="7" type="ORF">Verru16b_02611</name>
</gene>
<comment type="catalytic activity">
    <reaction evidence="4">
        <text>N(6)-carboxybiotinyl-L-lysyl-[protein] + acetyl-CoA = N(6)-biotinyl-L-lysyl-[protein] + malonyl-CoA</text>
        <dbReference type="Rhea" id="RHEA:54728"/>
        <dbReference type="Rhea" id="RHEA-COMP:10505"/>
        <dbReference type="Rhea" id="RHEA-COMP:10506"/>
        <dbReference type="ChEBI" id="CHEBI:57288"/>
        <dbReference type="ChEBI" id="CHEBI:57384"/>
        <dbReference type="ChEBI" id="CHEBI:83144"/>
        <dbReference type="ChEBI" id="CHEBI:83145"/>
        <dbReference type="EC" id="2.1.3.15"/>
    </reaction>
</comment>
<keyword evidence="4" id="KW-0443">Lipid metabolism</keyword>
<evidence type="ECO:0000256" key="3">
    <source>
        <dbReference type="ARBA" id="ARBA00023160"/>
    </source>
</evidence>
<accession>A0A1D8AXC5</accession>
<name>A0A1D8AXC5_9BACT</name>
<evidence type="ECO:0000256" key="5">
    <source>
        <dbReference type="SAM" id="MobiDB-lite"/>
    </source>
</evidence>
<organism evidence="7 8">
    <name type="scientific">Lacunisphaera limnophila</name>
    <dbReference type="NCBI Taxonomy" id="1838286"/>
    <lineage>
        <taxon>Bacteria</taxon>
        <taxon>Pseudomonadati</taxon>
        <taxon>Verrucomicrobiota</taxon>
        <taxon>Opitutia</taxon>
        <taxon>Opitutales</taxon>
        <taxon>Opitutaceae</taxon>
        <taxon>Lacunisphaera</taxon>
    </lineage>
</organism>
<evidence type="ECO:0000259" key="6">
    <source>
        <dbReference type="PROSITE" id="PS50980"/>
    </source>
</evidence>
<evidence type="ECO:0000313" key="8">
    <source>
        <dbReference type="Proteomes" id="UP000095228"/>
    </source>
</evidence>
<dbReference type="NCBIfam" id="TIGR00515">
    <property type="entry name" value="accD"/>
    <property type="match status" value="1"/>
</dbReference>
<dbReference type="InterPro" id="IPR000438">
    <property type="entry name" value="Acetyl_CoA_COase_Trfase_b_su"/>
</dbReference>
<comment type="subcellular location">
    <subcellularLocation>
        <location evidence="4">Cytoplasm</location>
    </subcellularLocation>
</comment>
<reference evidence="7 8" key="1">
    <citation type="submission" date="2016-06" db="EMBL/GenBank/DDBJ databases">
        <title>Three novel species with peptidoglycan cell walls form the new genus Lacunisphaera gen. nov. in the family Opitutaceae of the verrucomicrobial subdivision 4.</title>
        <authorList>
            <person name="Rast P."/>
            <person name="Gloeckner I."/>
            <person name="Jogler M."/>
            <person name="Boedeker C."/>
            <person name="Jeske O."/>
            <person name="Wiegand S."/>
            <person name="Reinhardt R."/>
            <person name="Schumann P."/>
            <person name="Rohde M."/>
            <person name="Spring S."/>
            <person name="Gloeckner F.O."/>
            <person name="Jogler C."/>
        </authorList>
    </citation>
    <scope>NUCLEOTIDE SEQUENCE [LARGE SCALE GENOMIC DNA]</scope>
    <source>
        <strain evidence="7 8">IG16b</strain>
    </source>
</reference>
<evidence type="ECO:0000313" key="7">
    <source>
        <dbReference type="EMBL" id="AOS45530.1"/>
    </source>
</evidence>
<dbReference type="GO" id="GO:0005524">
    <property type="term" value="F:ATP binding"/>
    <property type="evidence" value="ECO:0007669"/>
    <property type="project" value="UniProtKB-KW"/>
</dbReference>
<keyword evidence="3 4" id="KW-0275">Fatty acid biosynthesis</keyword>
<dbReference type="GO" id="GO:0009317">
    <property type="term" value="C:acetyl-CoA carboxylase complex"/>
    <property type="evidence" value="ECO:0007669"/>
    <property type="project" value="InterPro"/>
</dbReference>
<dbReference type="Gene3D" id="3.90.226.10">
    <property type="entry name" value="2-enoyl-CoA Hydratase, Chain A, domain 1"/>
    <property type="match status" value="1"/>
</dbReference>
<dbReference type="PANTHER" id="PTHR42995">
    <property type="entry name" value="ACETYL-COENZYME A CARBOXYLASE CARBOXYL TRANSFERASE SUBUNIT BETA, CHLOROPLASTIC"/>
    <property type="match status" value="1"/>
</dbReference>
<feature type="domain" description="CoA carboxyltransferase N-terminal" evidence="6">
    <location>
        <begin position="29"/>
        <end position="298"/>
    </location>
</feature>
<dbReference type="InterPro" id="IPR029045">
    <property type="entry name" value="ClpP/crotonase-like_dom_sf"/>
</dbReference>
<keyword evidence="2 4" id="KW-0276">Fatty acid metabolism</keyword>
<dbReference type="InterPro" id="IPR011762">
    <property type="entry name" value="COA_CT_N"/>
</dbReference>
<keyword evidence="8" id="KW-1185">Reference proteome</keyword>
<comment type="function">
    <text evidence="4">Component of the acetyl coenzyme A carboxylase (ACC) complex. Biotin carboxylase (BC) catalyzes the carboxylation of biotin on its carrier protein (BCCP) and then the CO(2) group is transferred by the transcarboxylase to acetyl-CoA to form malonyl-CoA.</text>
</comment>
<dbReference type="PRINTS" id="PR01070">
    <property type="entry name" value="ACCCTRFRASEB"/>
</dbReference>
<evidence type="ECO:0000256" key="1">
    <source>
        <dbReference type="ARBA" id="ARBA00022679"/>
    </source>
</evidence>
<keyword evidence="4" id="KW-0547">Nucleotide-binding</keyword>
<dbReference type="PATRIC" id="fig|1838286.3.peg.2626"/>
<dbReference type="SUPFAM" id="SSF52096">
    <property type="entry name" value="ClpP/crotonase"/>
    <property type="match status" value="1"/>
</dbReference>
<dbReference type="Proteomes" id="UP000095228">
    <property type="component" value="Chromosome"/>
</dbReference>
<dbReference type="EC" id="2.1.3.15" evidence="4"/>
<dbReference type="AlphaFoldDB" id="A0A1D8AXC5"/>
<dbReference type="HAMAP" id="MF_01395">
    <property type="entry name" value="AcetylCoA_CT_beta"/>
    <property type="match status" value="1"/>
</dbReference>
<dbReference type="KEGG" id="obg:Verru16b_02611"/>
<dbReference type="Pfam" id="PF01039">
    <property type="entry name" value="Carboxyl_trans"/>
    <property type="match status" value="1"/>
</dbReference>
<sequence>MSHFSKPNLPKAKTGTAKNTKKKVNTEGLWTKCPLSGEIVFNKDLEANLMVVAKSGYHFPIGCRARIASMIDEGTFEEFDAGVKSADPLKFVDSAPYPDRIKRYEKDSGLPEAVICGSGKINGIAVSLAVMDFRFCGGAMGAAVGEKITRAIERALKKKTPCIIVSSSGGARMQEGIFSLMQMAKTSAALGRLAEARLPFVSILTYPTTGGVTASFATLGDVILAEPGALIGFAGARVIKETTKQTLPAGFQTAEFLLKHGLVDQIVSRLEMKDRLTSLLQALHTHKFKEHRVSTAAPFPAAATA</sequence>
<dbReference type="GO" id="GO:0016743">
    <property type="term" value="F:carboxyl- or carbamoyltransferase activity"/>
    <property type="evidence" value="ECO:0007669"/>
    <property type="project" value="UniProtKB-UniRule"/>
</dbReference>
<keyword evidence="4" id="KW-0444">Lipid biosynthesis</keyword>
<comment type="subunit">
    <text evidence="4">Acetyl-CoA carboxylase is a heterohexamer composed of biotin carboxyl carrier protein (AccB), biotin carboxylase (AccC) and two subunits each of ACCase subunit alpha (AccA) and ACCase subunit beta (AccD).</text>
</comment>
<dbReference type="PANTHER" id="PTHR42995:SF5">
    <property type="entry name" value="ACETYL-COENZYME A CARBOXYLASE CARBOXYL TRANSFERASE SUBUNIT BETA, CHLOROPLASTIC"/>
    <property type="match status" value="1"/>
</dbReference>
<dbReference type="GO" id="GO:0006633">
    <property type="term" value="P:fatty acid biosynthetic process"/>
    <property type="evidence" value="ECO:0007669"/>
    <property type="project" value="UniProtKB-KW"/>
</dbReference>
<evidence type="ECO:0000256" key="4">
    <source>
        <dbReference type="HAMAP-Rule" id="MF_01395"/>
    </source>
</evidence>
<evidence type="ECO:0000256" key="2">
    <source>
        <dbReference type="ARBA" id="ARBA00022832"/>
    </source>
</evidence>
<keyword evidence="4" id="KW-0963">Cytoplasm</keyword>
<feature type="region of interest" description="Disordered" evidence="5">
    <location>
        <begin position="1"/>
        <end position="21"/>
    </location>
</feature>
<proteinExistence type="inferred from homology"/>